<dbReference type="AlphaFoldDB" id="A0A6V0BTV5"/>
<reference evidence="3" key="1">
    <citation type="submission" date="2021-01" db="EMBL/GenBank/DDBJ databases">
        <authorList>
            <person name="Corre E."/>
            <person name="Pelletier E."/>
            <person name="Niang G."/>
            <person name="Scheremetjew M."/>
            <person name="Finn R."/>
            <person name="Kale V."/>
            <person name="Holt S."/>
            <person name="Cochrane G."/>
            <person name="Meng A."/>
            <person name="Brown T."/>
            <person name="Cohen L."/>
        </authorList>
    </citation>
    <scope>NUCLEOTIDE SEQUENCE</scope>
    <source>
        <strain evidence="3">10249 10 AB</strain>
    </source>
</reference>
<dbReference type="EMBL" id="HBIX01025754">
    <property type="protein sequence ID" value="CAE0724918.1"/>
    <property type="molecule type" value="Transcribed_RNA"/>
</dbReference>
<proteinExistence type="predicted"/>
<protein>
    <submittedName>
        <fullName evidence="3">Uncharacterized protein</fullName>
    </submittedName>
</protein>
<accession>A0A6V0BTV5</accession>
<evidence type="ECO:0000256" key="2">
    <source>
        <dbReference type="SAM" id="MobiDB-lite"/>
    </source>
</evidence>
<keyword evidence="1" id="KW-0175">Coiled coil</keyword>
<evidence type="ECO:0000256" key="1">
    <source>
        <dbReference type="SAM" id="Coils"/>
    </source>
</evidence>
<evidence type="ECO:0000313" key="4">
    <source>
        <dbReference type="EMBL" id="CAE0724918.1"/>
    </source>
</evidence>
<dbReference type="EMBL" id="HBIX01025753">
    <property type="protein sequence ID" value="CAE0724917.1"/>
    <property type="molecule type" value="Transcribed_RNA"/>
</dbReference>
<feature type="compositionally biased region" description="Basic and acidic residues" evidence="2">
    <location>
        <begin position="60"/>
        <end position="71"/>
    </location>
</feature>
<feature type="compositionally biased region" description="Basic and acidic residues" evidence="2">
    <location>
        <begin position="268"/>
        <end position="278"/>
    </location>
</feature>
<feature type="coiled-coil region" evidence="1">
    <location>
        <begin position="98"/>
        <end position="132"/>
    </location>
</feature>
<feature type="region of interest" description="Disordered" evidence="2">
    <location>
        <begin position="60"/>
        <end position="91"/>
    </location>
</feature>
<gene>
    <name evidence="3" type="ORF">PAUS00366_LOCUS17674</name>
    <name evidence="4" type="ORF">PAUS00366_LOCUS17675</name>
</gene>
<feature type="region of interest" description="Disordered" evidence="2">
    <location>
        <begin position="248"/>
        <end position="278"/>
    </location>
</feature>
<feature type="compositionally biased region" description="Polar residues" evidence="2">
    <location>
        <begin position="254"/>
        <end position="264"/>
    </location>
</feature>
<name>A0A6V0BTV5_9STRA</name>
<evidence type="ECO:0000313" key="3">
    <source>
        <dbReference type="EMBL" id="CAE0724917.1"/>
    </source>
</evidence>
<sequence length="312" mass="36246">MNKLVSSFVNIVQSNHWKTLKGKTQNLDRVDQENLLEFLEDRLPSSNVAVSAVRTRGKNNNDKLYESKAQGDVESDSTRTPTTTDIDNEDHDPLEEDYELLQCDLDKANIKLEELQSKRDFLQTRLQTYRSKIGAAEEFICNNVEIYDGEEIYKTRLVAMKEKIESYKTSLQPIQKIYQRIESELLSQRLQIESIQDRQLELKIKTQECRVVLHELSCNASSAETKIMPDDFESHEQLEFIENVRNVEDRSSNEGEQYSSNNCDVENDGVRRGKEEEREYNETLRKNTAEESHNALVIPIGAHLEIEPRREE</sequence>
<organism evidence="3">
    <name type="scientific">Pseudo-nitzschia australis</name>
    <dbReference type="NCBI Taxonomy" id="44445"/>
    <lineage>
        <taxon>Eukaryota</taxon>
        <taxon>Sar</taxon>
        <taxon>Stramenopiles</taxon>
        <taxon>Ochrophyta</taxon>
        <taxon>Bacillariophyta</taxon>
        <taxon>Bacillariophyceae</taxon>
        <taxon>Bacillariophycidae</taxon>
        <taxon>Bacillariales</taxon>
        <taxon>Bacillariaceae</taxon>
        <taxon>Pseudo-nitzschia</taxon>
    </lineage>
</organism>